<accession>A0A1Y3BI46</accession>
<organism evidence="1 2">
    <name type="scientific">Euroglyphus maynei</name>
    <name type="common">Mayne's house dust mite</name>
    <dbReference type="NCBI Taxonomy" id="6958"/>
    <lineage>
        <taxon>Eukaryota</taxon>
        <taxon>Metazoa</taxon>
        <taxon>Ecdysozoa</taxon>
        <taxon>Arthropoda</taxon>
        <taxon>Chelicerata</taxon>
        <taxon>Arachnida</taxon>
        <taxon>Acari</taxon>
        <taxon>Acariformes</taxon>
        <taxon>Sarcoptiformes</taxon>
        <taxon>Astigmata</taxon>
        <taxon>Psoroptidia</taxon>
        <taxon>Analgoidea</taxon>
        <taxon>Pyroglyphidae</taxon>
        <taxon>Pyroglyphinae</taxon>
        <taxon>Euroglyphus</taxon>
    </lineage>
</organism>
<protein>
    <submittedName>
        <fullName evidence="1">Uncharacterized protein</fullName>
    </submittedName>
</protein>
<dbReference type="Proteomes" id="UP000194236">
    <property type="component" value="Unassembled WGS sequence"/>
</dbReference>
<keyword evidence="2" id="KW-1185">Reference proteome</keyword>
<evidence type="ECO:0000313" key="1">
    <source>
        <dbReference type="EMBL" id="OTF80620.1"/>
    </source>
</evidence>
<proteinExistence type="predicted"/>
<dbReference type="EMBL" id="MUJZ01017376">
    <property type="protein sequence ID" value="OTF80620.1"/>
    <property type="molecule type" value="Genomic_DNA"/>
</dbReference>
<gene>
    <name evidence="1" type="ORF">BLA29_014964</name>
</gene>
<name>A0A1Y3BI46_EURMA</name>
<sequence length="43" mass="5002">MATNVKQNKDQNDEIDEEEKSMLKVYVAQKINERIVILTMSGF</sequence>
<evidence type="ECO:0000313" key="2">
    <source>
        <dbReference type="Proteomes" id="UP000194236"/>
    </source>
</evidence>
<reference evidence="1 2" key="1">
    <citation type="submission" date="2017-03" db="EMBL/GenBank/DDBJ databases">
        <title>Genome Survey of Euroglyphus maynei.</title>
        <authorList>
            <person name="Arlian L.G."/>
            <person name="Morgan M.S."/>
            <person name="Rider S.D."/>
        </authorList>
    </citation>
    <scope>NUCLEOTIDE SEQUENCE [LARGE SCALE GENOMIC DNA]</scope>
    <source>
        <strain evidence="1">Arlian Lab</strain>
        <tissue evidence="1">Whole body</tissue>
    </source>
</reference>
<dbReference type="AlphaFoldDB" id="A0A1Y3BI46"/>
<comment type="caution">
    <text evidence="1">The sequence shown here is derived from an EMBL/GenBank/DDBJ whole genome shotgun (WGS) entry which is preliminary data.</text>
</comment>
<dbReference type="OrthoDB" id="428159at2759"/>
<feature type="non-terminal residue" evidence="1">
    <location>
        <position position="43"/>
    </location>
</feature>